<sequence length="93" mass="10343">MFFRKKKEENRSRAPLYTAIDPHIKFAALQTIVSTKLNIYDMIEDLEEQAAALGADAVIGLVFRPGVADGTSYAFATAIEFLLDEEGNIDEVF</sequence>
<name>A0A433XNQ9_9BACL</name>
<accession>A0A433XNQ9</accession>
<proteinExistence type="predicted"/>
<gene>
    <name evidence="1" type="ORF">EJP77_00830</name>
</gene>
<protein>
    <submittedName>
        <fullName evidence="1">Uncharacterized protein</fullName>
    </submittedName>
</protein>
<evidence type="ECO:0000313" key="2">
    <source>
        <dbReference type="Proteomes" id="UP000272464"/>
    </source>
</evidence>
<dbReference type="EMBL" id="RZNX01000001">
    <property type="protein sequence ID" value="RUT35598.1"/>
    <property type="molecule type" value="Genomic_DNA"/>
</dbReference>
<comment type="caution">
    <text evidence="1">The sequence shown here is derived from an EMBL/GenBank/DDBJ whole genome shotgun (WGS) entry which is preliminary data.</text>
</comment>
<dbReference type="AlphaFoldDB" id="A0A433XNQ9"/>
<reference evidence="1 2" key="1">
    <citation type="submission" date="2018-12" db="EMBL/GenBank/DDBJ databases">
        <authorList>
            <person name="Sun L."/>
            <person name="Chen Z."/>
        </authorList>
    </citation>
    <scope>NUCLEOTIDE SEQUENCE [LARGE SCALE GENOMIC DNA]</scope>
    <source>
        <strain evidence="1 2">3-5-3</strain>
    </source>
</reference>
<keyword evidence="2" id="KW-1185">Reference proteome</keyword>
<dbReference type="RefSeq" id="WP_127197298.1">
    <property type="nucleotide sequence ID" value="NZ_RZNX01000001.1"/>
</dbReference>
<evidence type="ECO:0000313" key="1">
    <source>
        <dbReference type="EMBL" id="RUT35598.1"/>
    </source>
</evidence>
<dbReference type="Proteomes" id="UP000272464">
    <property type="component" value="Unassembled WGS sequence"/>
</dbReference>
<organism evidence="1 2">
    <name type="scientific">Paenibacillus zeisoli</name>
    <dbReference type="NCBI Taxonomy" id="2496267"/>
    <lineage>
        <taxon>Bacteria</taxon>
        <taxon>Bacillati</taxon>
        <taxon>Bacillota</taxon>
        <taxon>Bacilli</taxon>
        <taxon>Bacillales</taxon>
        <taxon>Paenibacillaceae</taxon>
        <taxon>Paenibacillus</taxon>
    </lineage>
</organism>